<protein>
    <recommendedName>
        <fullName evidence="2">protein-serine/threonine phosphatase</fullName>
        <ecNumber evidence="2">3.1.3.16</ecNumber>
    </recommendedName>
</protein>
<dbReference type="FunFam" id="3.60.40.10:FF:000002">
    <property type="entry name" value="Serine/threonine phosphatase stp"/>
    <property type="match status" value="1"/>
</dbReference>
<dbReference type="GO" id="GO:0004722">
    <property type="term" value="F:protein serine/threonine phosphatase activity"/>
    <property type="evidence" value="ECO:0007669"/>
    <property type="project" value="UniProtKB-EC"/>
</dbReference>
<dbReference type="Gene3D" id="3.60.40.10">
    <property type="entry name" value="PPM-type phosphatase domain"/>
    <property type="match status" value="1"/>
</dbReference>
<comment type="cofactor">
    <cofactor evidence="1">
        <name>Mn(2+)</name>
        <dbReference type="ChEBI" id="CHEBI:29035"/>
    </cofactor>
</comment>
<dbReference type="Pfam" id="PF13672">
    <property type="entry name" value="PP2C_2"/>
    <property type="match status" value="1"/>
</dbReference>
<dbReference type="Proteomes" id="UP001205748">
    <property type="component" value="Unassembled WGS sequence"/>
</dbReference>
<feature type="domain" description="PPM-type phosphatase" evidence="9">
    <location>
        <begin position="2"/>
        <end position="243"/>
    </location>
</feature>
<dbReference type="RefSeq" id="WP_257529623.1">
    <property type="nucleotide sequence ID" value="NZ_JANKAS010000002.1"/>
</dbReference>
<dbReference type="CDD" id="cd00143">
    <property type="entry name" value="PP2Cc"/>
    <property type="match status" value="1"/>
</dbReference>
<dbReference type="SMART" id="SM00331">
    <property type="entry name" value="PP2C_SIG"/>
    <property type="match status" value="1"/>
</dbReference>
<evidence type="ECO:0000256" key="8">
    <source>
        <dbReference type="ARBA" id="ARBA00048336"/>
    </source>
</evidence>
<evidence type="ECO:0000259" key="9">
    <source>
        <dbReference type="PROSITE" id="PS51746"/>
    </source>
</evidence>
<keyword evidence="4" id="KW-0378">Hydrolase</keyword>
<dbReference type="InterPro" id="IPR001932">
    <property type="entry name" value="PPM-type_phosphatase-like_dom"/>
</dbReference>
<dbReference type="NCBIfam" id="NF033484">
    <property type="entry name" value="Stp1_PP2C_phos"/>
    <property type="match status" value="1"/>
</dbReference>
<dbReference type="GO" id="GO:0046872">
    <property type="term" value="F:metal ion binding"/>
    <property type="evidence" value="ECO:0007669"/>
    <property type="project" value="UniProtKB-KW"/>
</dbReference>
<comment type="catalytic activity">
    <reaction evidence="8">
        <text>O-phospho-L-threonyl-[protein] + H2O = L-threonyl-[protein] + phosphate</text>
        <dbReference type="Rhea" id="RHEA:47004"/>
        <dbReference type="Rhea" id="RHEA-COMP:11060"/>
        <dbReference type="Rhea" id="RHEA-COMP:11605"/>
        <dbReference type="ChEBI" id="CHEBI:15377"/>
        <dbReference type="ChEBI" id="CHEBI:30013"/>
        <dbReference type="ChEBI" id="CHEBI:43474"/>
        <dbReference type="ChEBI" id="CHEBI:61977"/>
        <dbReference type="EC" id="3.1.3.16"/>
    </reaction>
</comment>
<evidence type="ECO:0000256" key="4">
    <source>
        <dbReference type="ARBA" id="ARBA00022801"/>
    </source>
</evidence>
<organism evidence="10 11">
    <name type="scientific">Irregularibacter muris</name>
    <dbReference type="NCBI Taxonomy" id="1796619"/>
    <lineage>
        <taxon>Bacteria</taxon>
        <taxon>Bacillati</taxon>
        <taxon>Bacillota</taxon>
        <taxon>Clostridia</taxon>
        <taxon>Eubacteriales</taxon>
        <taxon>Eubacteriaceae</taxon>
        <taxon>Irregularibacter</taxon>
    </lineage>
</organism>
<reference evidence="10" key="1">
    <citation type="submission" date="2022-07" db="EMBL/GenBank/DDBJ databases">
        <title>Enhanced cultured diversity of the mouse gut microbiota enables custom-made synthetic communities.</title>
        <authorList>
            <person name="Afrizal A."/>
        </authorList>
    </citation>
    <scope>NUCLEOTIDE SEQUENCE</scope>
    <source>
        <strain evidence="10">DSM 28593</strain>
    </source>
</reference>
<evidence type="ECO:0000256" key="3">
    <source>
        <dbReference type="ARBA" id="ARBA00022723"/>
    </source>
</evidence>
<keyword evidence="6" id="KW-0464">Manganese</keyword>
<keyword evidence="3" id="KW-0479">Metal-binding</keyword>
<sequence length="243" mass="27077">MKIGYKSDVGRIRENNEDSLLVIQEHSPDYCVFAVADGMGGHQAGEVASAMAIEGLKKFFVKQNIINKTYQKSERIQKLINNINSNIYNVSLEKPELHGMGTTLTSVLYRQNQLYISHIGDSRVYRINDEGIEQLTEDHSLVAGLIREGTITKEQARSHPQKNVITRAIGTDLNVKSDTYHYTLQDEDIILLCTDGLSNLVSESEIKHIIESNVDLQEAANSLVQLANAKGGTDNITLIIFQC</sequence>
<accession>A0AAE3HDM3</accession>
<evidence type="ECO:0000313" key="10">
    <source>
        <dbReference type="EMBL" id="MCR1898166.1"/>
    </source>
</evidence>
<evidence type="ECO:0000256" key="2">
    <source>
        <dbReference type="ARBA" id="ARBA00013081"/>
    </source>
</evidence>
<dbReference type="SUPFAM" id="SSF81606">
    <property type="entry name" value="PP2C-like"/>
    <property type="match status" value="1"/>
</dbReference>
<proteinExistence type="predicted"/>
<evidence type="ECO:0000256" key="6">
    <source>
        <dbReference type="ARBA" id="ARBA00023211"/>
    </source>
</evidence>
<keyword evidence="5" id="KW-0904">Protein phosphatase</keyword>
<dbReference type="AlphaFoldDB" id="A0AAE3HDM3"/>
<evidence type="ECO:0000256" key="5">
    <source>
        <dbReference type="ARBA" id="ARBA00022912"/>
    </source>
</evidence>
<dbReference type="EC" id="3.1.3.16" evidence="2"/>
<evidence type="ECO:0000256" key="7">
    <source>
        <dbReference type="ARBA" id="ARBA00047761"/>
    </source>
</evidence>
<dbReference type="SMART" id="SM00332">
    <property type="entry name" value="PP2Cc"/>
    <property type="match status" value="1"/>
</dbReference>
<gene>
    <name evidence="10" type="ORF">NSA47_04080</name>
</gene>
<dbReference type="PANTHER" id="PTHR47992">
    <property type="entry name" value="PROTEIN PHOSPHATASE"/>
    <property type="match status" value="1"/>
</dbReference>
<dbReference type="PROSITE" id="PS51746">
    <property type="entry name" value="PPM_2"/>
    <property type="match status" value="1"/>
</dbReference>
<dbReference type="InterPro" id="IPR036457">
    <property type="entry name" value="PPM-type-like_dom_sf"/>
</dbReference>
<comment type="catalytic activity">
    <reaction evidence="7">
        <text>O-phospho-L-seryl-[protein] + H2O = L-seryl-[protein] + phosphate</text>
        <dbReference type="Rhea" id="RHEA:20629"/>
        <dbReference type="Rhea" id="RHEA-COMP:9863"/>
        <dbReference type="Rhea" id="RHEA-COMP:11604"/>
        <dbReference type="ChEBI" id="CHEBI:15377"/>
        <dbReference type="ChEBI" id="CHEBI:29999"/>
        <dbReference type="ChEBI" id="CHEBI:43474"/>
        <dbReference type="ChEBI" id="CHEBI:83421"/>
        <dbReference type="EC" id="3.1.3.16"/>
    </reaction>
</comment>
<evidence type="ECO:0000313" key="11">
    <source>
        <dbReference type="Proteomes" id="UP001205748"/>
    </source>
</evidence>
<dbReference type="EMBL" id="JANKAS010000002">
    <property type="protein sequence ID" value="MCR1898166.1"/>
    <property type="molecule type" value="Genomic_DNA"/>
</dbReference>
<name>A0AAE3HDM3_9FIRM</name>
<evidence type="ECO:0000256" key="1">
    <source>
        <dbReference type="ARBA" id="ARBA00001936"/>
    </source>
</evidence>
<keyword evidence="11" id="KW-1185">Reference proteome</keyword>
<dbReference type="InterPro" id="IPR015655">
    <property type="entry name" value="PP2C"/>
</dbReference>
<comment type="caution">
    <text evidence="10">The sequence shown here is derived from an EMBL/GenBank/DDBJ whole genome shotgun (WGS) entry which is preliminary data.</text>
</comment>